<accession>A0A368VWP8</accession>
<comment type="caution">
    <text evidence="1">The sequence shown here is derived from an EMBL/GenBank/DDBJ whole genome shotgun (WGS) entry which is preliminary data.</text>
</comment>
<sequence length="604" mass="67930">MEREMMMMYEKLVSVNDYWVKDGMDNQVLDSSSMFYGGVADPVNGIAWPTHGGTPMVMALWTAALINEDSQFYHNEELLSRLELGAQFLLRFQHADGTISPGWTNMHSPPDTAFVVGGLAQVYELLAAHEWKALRNAVADIRLFLERTIPALLTGGCHTPNHRWVITAALGFLYKMTGQPELKERADEWLAEGIDCTEDGEWTERSNGIYNGVSDIVLFYAAELFDRPELLEPIRRNLRMMVYLIHPDGEVVTDYSGRQDFGSKYDMGGYFLVTKLMENRDRDPLFAALAELAGQALAHPGWLPNNALIGFLRYPELRERTVEPGELPDRYRVLINRDFPRERFLGGMEAAGHGGRIYHSRLHPDFGAPVARQRDGATSVTVMTETNSFFALRHGAARLLAVQIGTSFEPGFVKLKHMEQLEQGYRLTATEKKGYYGPVPGTHLPETAGGPVSPWYLLPHHLREITHEQHHLVEVELTEYEQGWRIHIHCEQPEVLMTQISFVFSSEGELSGKGLEPAAAGTLFWKEGTARFTSGSDCIELDSGAHEHWAKALNNISYPADCQTLVVNLMTPYNRTFDIRLSRLEINEGETGLVSSNGNGEMIR</sequence>
<evidence type="ECO:0008006" key="3">
    <source>
        <dbReference type="Google" id="ProtNLM"/>
    </source>
</evidence>
<keyword evidence="2" id="KW-1185">Reference proteome</keyword>
<name>A0A368VWP8_9BACL</name>
<dbReference type="EMBL" id="QPJD01000009">
    <property type="protein sequence ID" value="RCW46583.1"/>
    <property type="molecule type" value="Genomic_DNA"/>
</dbReference>
<protein>
    <recommendedName>
        <fullName evidence="3">Heparinase II/III-like protein</fullName>
    </recommendedName>
</protein>
<dbReference type="Proteomes" id="UP000252415">
    <property type="component" value="Unassembled WGS sequence"/>
</dbReference>
<dbReference type="AlphaFoldDB" id="A0A368VWP8"/>
<evidence type="ECO:0000313" key="2">
    <source>
        <dbReference type="Proteomes" id="UP000252415"/>
    </source>
</evidence>
<reference evidence="1 2" key="1">
    <citation type="submission" date="2018-07" db="EMBL/GenBank/DDBJ databases">
        <title>Genomic Encyclopedia of Type Strains, Phase III (KMG-III): the genomes of soil and plant-associated and newly described type strains.</title>
        <authorList>
            <person name="Whitman W."/>
        </authorList>
    </citation>
    <scope>NUCLEOTIDE SEQUENCE [LARGE SCALE GENOMIC DNA]</scope>
    <source>
        <strain evidence="1 2">CECT 7506</strain>
    </source>
</reference>
<dbReference type="SUPFAM" id="SSF48239">
    <property type="entry name" value="Terpenoid cyclases/Protein prenyltransferases"/>
    <property type="match status" value="1"/>
</dbReference>
<proteinExistence type="predicted"/>
<evidence type="ECO:0000313" key="1">
    <source>
        <dbReference type="EMBL" id="RCW46583.1"/>
    </source>
</evidence>
<gene>
    <name evidence="1" type="ORF">DFP97_109233</name>
</gene>
<dbReference type="RefSeq" id="WP_245976298.1">
    <property type="nucleotide sequence ID" value="NZ_QPJD01000009.1"/>
</dbReference>
<organism evidence="1 2">
    <name type="scientific">Paenibacillus prosopidis</name>
    <dbReference type="NCBI Taxonomy" id="630520"/>
    <lineage>
        <taxon>Bacteria</taxon>
        <taxon>Bacillati</taxon>
        <taxon>Bacillota</taxon>
        <taxon>Bacilli</taxon>
        <taxon>Bacillales</taxon>
        <taxon>Paenibacillaceae</taxon>
        <taxon>Paenibacillus</taxon>
    </lineage>
</organism>
<dbReference type="InterPro" id="IPR008930">
    <property type="entry name" value="Terpenoid_cyclase/PrenylTrfase"/>
</dbReference>